<accession>A0AAV2M6L2</accession>
<proteinExistence type="inferred from homology"/>
<organism evidence="2 3">
    <name type="scientific">Knipowitschia caucasica</name>
    <name type="common">Caucasian dwarf goby</name>
    <name type="synonym">Pomatoschistus caucasicus</name>
    <dbReference type="NCBI Taxonomy" id="637954"/>
    <lineage>
        <taxon>Eukaryota</taxon>
        <taxon>Metazoa</taxon>
        <taxon>Chordata</taxon>
        <taxon>Craniata</taxon>
        <taxon>Vertebrata</taxon>
        <taxon>Euteleostomi</taxon>
        <taxon>Actinopterygii</taxon>
        <taxon>Neopterygii</taxon>
        <taxon>Teleostei</taxon>
        <taxon>Neoteleostei</taxon>
        <taxon>Acanthomorphata</taxon>
        <taxon>Gobiaria</taxon>
        <taxon>Gobiiformes</taxon>
        <taxon>Gobioidei</taxon>
        <taxon>Gobiidae</taxon>
        <taxon>Gobiinae</taxon>
        <taxon>Knipowitschia</taxon>
    </lineage>
</organism>
<sequence>MFLKLPTSCKKIANQCCPMYQQVSPAAESPVGSEEDSYADWDCGLLASCKDASDCLELAMEAWATSNLQQVQKGWGKRRVWHCRVRGPSVGVQGDDGVALFCTSSLSWPHLLHAPPR</sequence>
<protein>
    <submittedName>
        <fullName evidence="2">Uncharacterized protein</fullName>
    </submittedName>
</protein>
<gene>
    <name evidence="2" type="ORF">KC01_LOCUS35747</name>
</gene>
<dbReference type="EMBL" id="OZ035828">
    <property type="protein sequence ID" value="CAL1608905.1"/>
    <property type="molecule type" value="Genomic_DNA"/>
</dbReference>
<dbReference type="GO" id="GO:0010468">
    <property type="term" value="P:regulation of gene expression"/>
    <property type="evidence" value="ECO:0007669"/>
    <property type="project" value="UniProtKB-ARBA"/>
</dbReference>
<dbReference type="Proteomes" id="UP001497482">
    <property type="component" value="Chromosome 6"/>
</dbReference>
<name>A0AAV2M6L2_KNICA</name>
<evidence type="ECO:0000313" key="3">
    <source>
        <dbReference type="Proteomes" id="UP001497482"/>
    </source>
</evidence>
<dbReference type="AlphaFoldDB" id="A0AAV2M6L2"/>
<evidence type="ECO:0000313" key="2">
    <source>
        <dbReference type="EMBL" id="CAL1608905.1"/>
    </source>
</evidence>
<dbReference type="InterPro" id="IPR026134">
    <property type="entry name" value="MDFI/MDFIC"/>
</dbReference>
<dbReference type="Pfam" id="PF15316">
    <property type="entry name" value="MDFI"/>
    <property type="match status" value="1"/>
</dbReference>
<keyword evidence="3" id="KW-1185">Reference proteome</keyword>
<evidence type="ECO:0000256" key="1">
    <source>
        <dbReference type="ARBA" id="ARBA00025778"/>
    </source>
</evidence>
<reference evidence="2 3" key="1">
    <citation type="submission" date="2024-04" db="EMBL/GenBank/DDBJ databases">
        <authorList>
            <person name="Waldvogel A.-M."/>
            <person name="Schoenle A."/>
        </authorList>
    </citation>
    <scope>NUCLEOTIDE SEQUENCE [LARGE SCALE GENOMIC DNA]</scope>
</reference>
<comment type="similarity">
    <text evidence="1">Belongs to the MDFI family.</text>
</comment>